<evidence type="ECO:0000256" key="1">
    <source>
        <dbReference type="ARBA" id="ARBA00022723"/>
    </source>
</evidence>
<dbReference type="InterPro" id="IPR036236">
    <property type="entry name" value="Znf_C2H2_sf"/>
</dbReference>
<dbReference type="PROSITE" id="PS50157">
    <property type="entry name" value="ZINC_FINGER_C2H2_2"/>
    <property type="match status" value="3"/>
</dbReference>
<dbReference type="InterPro" id="IPR013087">
    <property type="entry name" value="Znf_C2H2_type"/>
</dbReference>
<evidence type="ECO:0000256" key="2">
    <source>
        <dbReference type="ARBA" id="ARBA00022737"/>
    </source>
</evidence>
<dbReference type="EMBL" id="JBBPBM010000069">
    <property type="protein sequence ID" value="KAK8513409.1"/>
    <property type="molecule type" value="Genomic_DNA"/>
</dbReference>
<dbReference type="PANTHER" id="PTHR45988:SF18">
    <property type="entry name" value="C2H2-TYPE ZINC FINGER FAMILY PROTEIN"/>
    <property type="match status" value="1"/>
</dbReference>
<dbReference type="Pfam" id="PF13912">
    <property type="entry name" value="zf-C2H2_6"/>
    <property type="match status" value="1"/>
</dbReference>
<dbReference type="PROSITE" id="PS00028">
    <property type="entry name" value="ZINC_FINGER_C2H2_1"/>
    <property type="match status" value="3"/>
</dbReference>
<keyword evidence="3 7" id="KW-0863">Zinc-finger</keyword>
<keyword evidence="5" id="KW-0805">Transcription regulation</keyword>
<protein>
    <recommendedName>
        <fullName evidence="8">C2H2-type domain-containing protein</fullName>
    </recommendedName>
</protein>
<feature type="domain" description="C2H2-type" evidence="8">
    <location>
        <begin position="62"/>
        <end position="90"/>
    </location>
</feature>
<evidence type="ECO:0000313" key="10">
    <source>
        <dbReference type="Proteomes" id="UP001472677"/>
    </source>
</evidence>
<accession>A0ABR2C1Z9</accession>
<feature type="domain" description="C2H2-type" evidence="8">
    <location>
        <begin position="237"/>
        <end position="264"/>
    </location>
</feature>
<proteinExistence type="predicted"/>
<sequence>MVSAAASLAFPAICVYCYQGFESSKAFYRHLRIHRQARSETEILHINSPKRERERSLEDDGFGCFACDESFSSMQLLCRHVRKTHGGSRAPQESNSNCLSEAETTLKLGIESTVSPSNDQIINLLKDMPNWSQTKKRGWKKITTDDDVVYDAVPLRFYIGPEHPLMQRKKKKKKKKKTEESMTYQDTLMEGATDSESTVSLFGNCVTTTKKPETQNELRSGHGRRSMKKAMAVKGVHQCEICGKTFTMGQALGGHKTLHRVKDPWKAELVQAKTKQGSCSEVRECVTRMLLPGTLPEQARLSEEARPKKMLDLDLNIPYQENFFQS</sequence>
<feature type="domain" description="C2H2-type" evidence="8">
    <location>
        <begin position="12"/>
        <end position="39"/>
    </location>
</feature>
<evidence type="ECO:0000256" key="6">
    <source>
        <dbReference type="ARBA" id="ARBA00023163"/>
    </source>
</evidence>
<keyword evidence="1" id="KW-0479">Metal-binding</keyword>
<evidence type="ECO:0000259" key="8">
    <source>
        <dbReference type="PROSITE" id="PS50157"/>
    </source>
</evidence>
<dbReference type="InterPro" id="IPR044653">
    <property type="entry name" value="AZF1/2/3-like"/>
</dbReference>
<dbReference type="PANTHER" id="PTHR45988">
    <property type="entry name" value="C2H2 TYPE ZINC FINGER TRANSCRIPTION FACTOR FAMILY-RELATED"/>
    <property type="match status" value="1"/>
</dbReference>
<keyword evidence="6" id="KW-0804">Transcription</keyword>
<dbReference type="Gene3D" id="3.30.160.60">
    <property type="entry name" value="Classic Zinc Finger"/>
    <property type="match status" value="1"/>
</dbReference>
<dbReference type="Proteomes" id="UP001472677">
    <property type="component" value="Unassembled WGS sequence"/>
</dbReference>
<dbReference type="SMART" id="SM00355">
    <property type="entry name" value="ZnF_C2H2"/>
    <property type="match status" value="3"/>
</dbReference>
<keyword evidence="10" id="KW-1185">Reference proteome</keyword>
<evidence type="ECO:0000256" key="7">
    <source>
        <dbReference type="PROSITE-ProRule" id="PRU00042"/>
    </source>
</evidence>
<dbReference type="SUPFAM" id="SSF57667">
    <property type="entry name" value="beta-beta-alpha zinc fingers"/>
    <property type="match status" value="1"/>
</dbReference>
<evidence type="ECO:0000256" key="5">
    <source>
        <dbReference type="ARBA" id="ARBA00023015"/>
    </source>
</evidence>
<evidence type="ECO:0000256" key="3">
    <source>
        <dbReference type="ARBA" id="ARBA00022771"/>
    </source>
</evidence>
<name>A0ABR2C1Z9_9ROSI</name>
<keyword evidence="4" id="KW-0862">Zinc</keyword>
<reference evidence="9 10" key="1">
    <citation type="journal article" date="2024" name="G3 (Bethesda)">
        <title>Genome assembly of Hibiscus sabdariffa L. provides insights into metabolisms of medicinal natural products.</title>
        <authorList>
            <person name="Kim T."/>
        </authorList>
    </citation>
    <scope>NUCLEOTIDE SEQUENCE [LARGE SCALE GENOMIC DNA]</scope>
    <source>
        <strain evidence="9">TK-2024</strain>
        <tissue evidence="9">Old leaves</tissue>
    </source>
</reference>
<evidence type="ECO:0000313" key="9">
    <source>
        <dbReference type="EMBL" id="KAK8513409.1"/>
    </source>
</evidence>
<keyword evidence="2" id="KW-0677">Repeat</keyword>
<evidence type="ECO:0000256" key="4">
    <source>
        <dbReference type="ARBA" id="ARBA00022833"/>
    </source>
</evidence>
<gene>
    <name evidence="9" type="ORF">V6N12_052598</name>
</gene>
<comment type="caution">
    <text evidence="9">The sequence shown here is derived from an EMBL/GenBank/DDBJ whole genome shotgun (WGS) entry which is preliminary data.</text>
</comment>
<organism evidence="9 10">
    <name type="scientific">Hibiscus sabdariffa</name>
    <name type="common">roselle</name>
    <dbReference type="NCBI Taxonomy" id="183260"/>
    <lineage>
        <taxon>Eukaryota</taxon>
        <taxon>Viridiplantae</taxon>
        <taxon>Streptophyta</taxon>
        <taxon>Embryophyta</taxon>
        <taxon>Tracheophyta</taxon>
        <taxon>Spermatophyta</taxon>
        <taxon>Magnoliopsida</taxon>
        <taxon>eudicotyledons</taxon>
        <taxon>Gunneridae</taxon>
        <taxon>Pentapetalae</taxon>
        <taxon>rosids</taxon>
        <taxon>malvids</taxon>
        <taxon>Malvales</taxon>
        <taxon>Malvaceae</taxon>
        <taxon>Malvoideae</taxon>
        <taxon>Hibiscus</taxon>
    </lineage>
</organism>